<dbReference type="SUPFAM" id="SSF56112">
    <property type="entry name" value="Protein kinase-like (PK-like)"/>
    <property type="match status" value="1"/>
</dbReference>
<evidence type="ECO:0000313" key="5">
    <source>
        <dbReference type="Proteomes" id="UP000003781"/>
    </source>
</evidence>
<dbReference type="AlphaFoldDB" id="A3IYU3"/>
<dbReference type="Pfam" id="PF00069">
    <property type="entry name" value="Pkinase"/>
    <property type="match status" value="1"/>
</dbReference>
<dbReference type="SMART" id="SM00220">
    <property type="entry name" value="S_TKc"/>
    <property type="match status" value="1"/>
</dbReference>
<dbReference type="CDD" id="cd14014">
    <property type="entry name" value="STKc_PknB_like"/>
    <property type="match status" value="1"/>
</dbReference>
<name>A3IYU3_9CHRO</name>
<dbReference type="Gene3D" id="3.30.200.20">
    <property type="entry name" value="Phosphorylase Kinase, domain 1"/>
    <property type="match status" value="1"/>
</dbReference>
<keyword evidence="1" id="KW-0547">Nucleotide-binding</keyword>
<dbReference type="OrthoDB" id="9813021at2"/>
<dbReference type="PANTHER" id="PTHR24363">
    <property type="entry name" value="SERINE/THREONINE PROTEIN KINASE"/>
    <property type="match status" value="1"/>
</dbReference>
<dbReference type="RefSeq" id="WP_008278559.1">
    <property type="nucleotide sequence ID" value="NZ_AAXW01000088.1"/>
</dbReference>
<feature type="domain" description="Protein kinase" evidence="3">
    <location>
        <begin position="206"/>
        <end position="468"/>
    </location>
</feature>
<evidence type="ECO:0000259" key="3">
    <source>
        <dbReference type="PROSITE" id="PS50011"/>
    </source>
</evidence>
<dbReference type="PANTHER" id="PTHR24363:SF7">
    <property type="entry name" value="SERINE_THREONINE-PROTEIN KINASE-LIKE PROTEIN E"/>
    <property type="match status" value="1"/>
</dbReference>
<keyword evidence="4" id="KW-0418">Kinase</keyword>
<keyword evidence="5" id="KW-1185">Reference proteome</keyword>
<evidence type="ECO:0000256" key="2">
    <source>
        <dbReference type="ARBA" id="ARBA00022840"/>
    </source>
</evidence>
<proteinExistence type="predicted"/>
<evidence type="ECO:0000313" key="4">
    <source>
        <dbReference type="EMBL" id="EAZ88354.1"/>
    </source>
</evidence>
<keyword evidence="4" id="KW-0808">Transferase</keyword>
<keyword evidence="2" id="KW-0067">ATP-binding</keyword>
<sequence>MKILLTNNQYELSKFIFINYIRKNFKYKSIKNQQIDKISNSLIKILENYDYLVFDQDNPPIELKSFLINSIEFLLEKGVTEENILTLKKELEIIMKELGVPKFMDYQDYEPLIEQLIKNSLNIEQVERLSPLEIDTLKLVLFNRLNEVGKLDKNDVCFYYHELTKNNSKIIEKELDFSKPMIEPKKLKLVSNSDNQQHQVFSEKNFTILEELGRNSFAGRATFKAKDNQTNEIVVIKKFQFLSNNWDGYKLVQKEIATLSNLNHPNIPKHLGQYEDEQGFCLIQQYINAPSLASFGQLPIAEVTEIALSVLDILVYLQELSPPVFHRDIKPENILYNREMKQVYLVDFGVAKTGVGSTTTSTINGGTFGFMPPEQLLGKKLDTSSDLYSLGLTLICLLGSISSGEVNQYIDYKFEVDFSKAIPNNINWEFREYLRQLVSPDQNRRFFDAQRAKNALRNINKPKCNFFLSKNKEDSDKSSLLNLLVNQKTLTCIIYAVSIFGGFGVAYYLSPSSFDLSATPENPTIEKLLWLNSFHSKRKKY</sequence>
<organism evidence="4 5">
    <name type="scientific">Crocosphaera chwakensis CCY0110</name>
    <dbReference type="NCBI Taxonomy" id="391612"/>
    <lineage>
        <taxon>Bacteria</taxon>
        <taxon>Bacillati</taxon>
        <taxon>Cyanobacteriota</taxon>
        <taxon>Cyanophyceae</taxon>
        <taxon>Oscillatoriophycideae</taxon>
        <taxon>Chroococcales</taxon>
        <taxon>Aphanothecaceae</taxon>
        <taxon>Crocosphaera</taxon>
        <taxon>Crocosphaera chwakensis</taxon>
    </lineage>
</organism>
<accession>A3IYU3</accession>
<evidence type="ECO:0000256" key="1">
    <source>
        <dbReference type="ARBA" id="ARBA00022741"/>
    </source>
</evidence>
<dbReference type="GO" id="GO:0004674">
    <property type="term" value="F:protein serine/threonine kinase activity"/>
    <property type="evidence" value="ECO:0007669"/>
    <property type="project" value="TreeGrafter"/>
</dbReference>
<reference evidence="4 5" key="1">
    <citation type="submission" date="2007-03" db="EMBL/GenBank/DDBJ databases">
        <authorList>
            <person name="Stal L."/>
            <person name="Ferriera S."/>
            <person name="Johnson J."/>
            <person name="Kravitz S."/>
            <person name="Beeson K."/>
            <person name="Sutton G."/>
            <person name="Rogers Y.-H."/>
            <person name="Friedman R."/>
            <person name="Frazier M."/>
            <person name="Venter J.C."/>
        </authorList>
    </citation>
    <scope>NUCLEOTIDE SEQUENCE [LARGE SCALE GENOMIC DNA]</scope>
    <source>
        <strain evidence="4 5">CCY0110</strain>
    </source>
</reference>
<comment type="caution">
    <text evidence="4">The sequence shown here is derived from an EMBL/GenBank/DDBJ whole genome shotgun (WGS) entry which is preliminary data.</text>
</comment>
<dbReference type="Proteomes" id="UP000003781">
    <property type="component" value="Unassembled WGS sequence"/>
</dbReference>
<dbReference type="eggNOG" id="COG0515">
    <property type="taxonomic scope" value="Bacteria"/>
</dbReference>
<gene>
    <name evidence="4" type="ORF">CY0110_31080</name>
</gene>
<dbReference type="InterPro" id="IPR008271">
    <property type="entry name" value="Ser/Thr_kinase_AS"/>
</dbReference>
<dbReference type="InterPro" id="IPR011009">
    <property type="entry name" value="Kinase-like_dom_sf"/>
</dbReference>
<dbReference type="Gene3D" id="1.10.510.10">
    <property type="entry name" value="Transferase(Phosphotransferase) domain 1"/>
    <property type="match status" value="1"/>
</dbReference>
<dbReference type="EMBL" id="AAXW01000088">
    <property type="protein sequence ID" value="EAZ88354.1"/>
    <property type="molecule type" value="Genomic_DNA"/>
</dbReference>
<dbReference type="GO" id="GO:0005524">
    <property type="term" value="F:ATP binding"/>
    <property type="evidence" value="ECO:0007669"/>
    <property type="project" value="UniProtKB-KW"/>
</dbReference>
<dbReference type="InterPro" id="IPR000719">
    <property type="entry name" value="Prot_kinase_dom"/>
</dbReference>
<protein>
    <submittedName>
        <fullName evidence="4">Serine/threonine kinase</fullName>
    </submittedName>
</protein>
<dbReference type="PROSITE" id="PS00108">
    <property type="entry name" value="PROTEIN_KINASE_ST"/>
    <property type="match status" value="1"/>
</dbReference>
<dbReference type="PROSITE" id="PS50011">
    <property type="entry name" value="PROTEIN_KINASE_DOM"/>
    <property type="match status" value="1"/>
</dbReference>